<dbReference type="FunFam" id="1.10.510.10:FF:001023">
    <property type="entry name" value="Os07g0541700 protein"/>
    <property type="match status" value="1"/>
</dbReference>
<accession>A0A5J5BC42</accession>
<organism evidence="13 14">
    <name type="scientific">Nyssa sinensis</name>
    <dbReference type="NCBI Taxonomy" id="561372"/>
    <lineage>
        <taxon>Eukaryota</taxon>
        <taxon>Viridiplantae</taxon>
        <taxon>Streptophyta</taxon>
        <taxon>Embryophyta</taxon>
        <taxon>Tracheophyta</taxon>
        <taxon>Spermatophyta</taxon>
        <taxon>Magnoliopsida</taxon>
        <taxon>eudicotyledons</taxon>
        <taxon>Gunneridae</taxon>
        <taxon>Pentapetalae</taxon>
        <taxon>asterids</taxon>
        <taxon>Cornales</taxon>
        <taxon>Nyssaceae</taxon>
        <taxon>Nyssa</taxon>
    </lineage>
</organism>
<keyword evidence="14" id="KW-1185">Reference proteome</keyword>
<reference evidence="13 14" key="1">
    <citation type="submission" date="2019-09" db="EMBL/GenBank/DDBJ databases">
        <title>A chromosome-level genome assembly of the Chinese tupelo Nyssa sinensis.</title>
        <authorList>
            <person name="Yang X."/>
            <person name="Kang M."/>
            <person name="Yang Y."/>
            <person name="Xiong H."/>
            <person name="Wang M."/>
            <person name="Zhang Z."/>
            <person name="Wang Z."/>
            <person name="Wu H."/>
            <person name="Ma T."/>
            <person name="Liu J."/>
            <person name="Xi Z."/>
        </authorList>
    </citation>
    <scope>NUCLEOTIDE SEQUENCE [LARGE SCALE GENOMIC DNA]</scope>
    <source>
        <strain evidence="13">J267</strain>
        <tissue evidence="13">Leaf</tissue>
    </source>
</reference>
<dbReference type="Gene3D" id="1.10.510.10">
    <property type="entry name" value="Transferase(Phosphotransferase) domain 1"/>
    <property type="match status" value="1"/>
</dbReference>
<feature type="binding site" evidence="9">
    <location>
        <position position="570"/>
    </location>
    <ligand>
        <name>ATP</name>
        <dbReference type="ChEBI" id="CHEBI:30616"/>
    </ligand>
</feature>
<dbReference type="OrthoDB" id="1901798at2759"/>
<dbReference type="InterPro" id="IPR000719">
    <property type="entry name" value="Prot_kinase_dom"/>
</dbReference>
<keyword evidence="11" id="KW-1133">Transmembrane helix</keyword>
<comment type="catalytic activity">
    <reaction evidence="7">
        <text>L-threonyl-[protein] + ATP = O-phospho-L-threonyl-[protein] + ADP + H(+)</text>
        <dbReference type="Rhea" id="RHEA:46608"/>
        <dbReference type="Rhea" id="RHEA-COMP:11060"/>
        <dbReference type="Rhea" id="RHEA-COMP:11605"/>
        <dbReference type="ChEBI" id="CHEBI:15378"/>
        <dbReference type="ChEBI" id="CHEBI:30013"/>
        <dbReference type="ChEBI" id="CHEBI:30616"/>
        <dbReference type="ChEBI" id="CHEBI:61977"/>
        <dbReference type="ChEBI" id="CHEBI:456216"/>
        <dbReference type="EC" id="2.7.11.1"/>
    </reaction>
</comment>
<dbReference type="PROSITE" id="PS00108">
    <property type="entry name" value="PROTEIN_KINASE_ST"/>
    <property type="match status" value="1"/>
</dbReference>
<dbReference type="SUPFAM" id="SSF56112">
    <property type="entry name" value="Protein kinase-like (PK-like)"/>
    <property type="match status" value="1"/>
</dbReference>
<evidence type="ECO:0000259" key="12">
    <source>
        <dbReference type="PROSITE" id="PS50011"/>
    </source>
</evidence>
<dbReference type="PROSITE" id="PS00107">
    <property type="entry name" value="PROTEIN_KINASE_ATP"/>
    <property type="match status" value="1"/>
</dbReference>
<evidence type="ECO:0000313" key="14">
    <source>
        <dbReference type="Proteomes" id="UP000325577"/>
    </source>
</evidence>
<feature type="transmembrane region" description="Helical" evidence="11">
    <location>
        <begin position="43"/>
        <end position="63"/>
    </location>
</feature>
<keyword evidence="4 9" id="KW-0547">Nucleotide-binding</keyword>
<dbReference type="PANTHER" id="PTHR47989:SF45">
    <property type="entry name" value="OS01G0709500 PROTEIN"/>
    <property type="match status" value="1"/>
</dbReference>
<dbReference type="InterPro" id="IPR057597">
    <property type="entry name" value="ALE2_N"/>
</dbReference>
<keyword evidence="11" id="KW-0812">Transmembrane</keyword>
<dbReference type="AlphaFoldDB" id="A0A5J5BC42"/>
<dbReference type="InterPro" id="IPR011009">
    <property type="entry name" value="Kinase-like_dom_sf"/>
</dbReference>
<feature type="transmembrane region" description="Helical" evidence="11">
    <location>
        <begin position="449"/>
        <end position="472"/>
    </location>
</feature>
<keyword evidence="11" id="KW-0472">Membrane</keyword>
<feature type="region of interest" description="Disordered" evidence="10">
    <location>
        <begin position="199"/>
        <end position="262"/>
    </location>
</feature>
<feature type="domain" description="Protein kinase" evidence="12">
    <location>
        <begin position="494"/>
        <end position="770"/>
    </location>
</feature>
<keyword evidence="2" id="KW-0723">Serine/threonine-protein kinase</keyword>
<sequence length="862" mass="94125">MSRETIPLEPSKLYTLCCCFFKVFGVRDERSRGLISCFFWKKMGMQLIIMVIKFLVIVGALLFHGSAALDIPSLKAVSVLLHFKVGTPDLSSHGTTRASLTQNDPVGSPMPIPLSFGRKRPGMLVATSPNIAFDNLSPMYHSPTKAVVQRNAMRDSKKAFAPSTLSSKRHANKWVHGSPSSPSFAFYKHHHARNKIFAPEPSKQQGPLISPLHSPLPSSTRWSSPAPSPSPTITSSQFEIPIPPPTGSPSSYSIKKKMTPPPSPLLTLPPPPPNLDCTSVTCTEPLTYTPPGSPCGCVWPIEVRLRLSVALYTFFPLVSELAKEIAAGVSLNRSQVRIMGANAASQQLDKTVVLINLVPLRGNFNDSSVFSIYKKFWRKQVFVKTSLFGAYEVVYVHYPGLPPSPPSVPSIAASMDNQPYPGHDNDGRAIKPLGVDVPRKQKDGLGGSTVAIIVLSSITAFVVCIGVIWILLLKCGGCAHRYEQTPHVLISSHGKPSGAAGSLTFGSRPSSASLSFSSSLVAYTGTAKIFSLNDIERATNNFDKSKILGEGGFGLVYGGILDDERKVAVKRTIPAAWSMNLFLMEAWNPIYMELTRKLAPLDWSARMKIALGAARGLAYLHEDSSPRVIHRDFKSSNILLEQDFTPKVSDFGLARTALDEGNKHISTHVMGTFGYLAPEYAMTGHLLVKSDVYSYGVVLLELLTGRKPVDLSQPPAIASMCVQPEVSHRPFMGEVVQALKLVCNEFDEGIEPISRSCSQEDLSITVDSKLTRVSGELVEASRTHPVPGYDSVFDTKMALSASDLVCVSARFEEQEFGSYRRHSNSAPLGIGRRRHFWQRLRGLSRGSMSEHGFSSKLWSGSR</sequence>
<dbReference type="Proteomes" id="UP000325577">
    <property type="component" value="Linkage Group LG13"/>
</dbReference>
<dbReference type="InterPro" id="IPR008271">
    <property type="entry name" value="Ser/Thr_kinase_AS"/>
</dbReference>
<dbReference type="Pfam" id="PF23180">
    <property type="entry name" value="ALE2_N"/>
    <property type="match status" value="1"/>
</dbReference>
<evidence type="ECO:0000256" key="10">
    <source>
        <dbReference type="SAM" id="MobiDB-lite"/>
    </source>
</evidence>
<evidence type="ECO:0000256" key="2">
    <source>
        <dbReference type="ARBA" id="ARBA00022527"/>
    </source>
</evidence>
<name>A0A5J5BC42_9ASTE</name>
<evidence type="ECO:0000256" key="9">
    <source>
        <dbReference type="PROSITE-ProRule" id="PRU10141"/>
    </source>
</evidence>
<dbReference type="PROSITE" id="PS50011">
    <property type="entry name" value="PROTEIN_KINASE_DOM"/>
    <property type="match status" value="1"/>
</dbReference>
<dbReference type="GO" id="GO:0004674">
    <property type="term" value="F:protein serine/threonine kinase activity"/>
    <property type="evidence" value="ECO:0007669"/>
    <property type="project" value="UniProtKB-KW"/>
</dbReference>
<evidence type="ECO:0000256" key="4">
    <source>
        <dbReference type="ARBA" id="ARBA00022741"/>
    </source>
</evidence>
<proteinExistence type="predicted"/>
<gene>
    <name evidence="13" type="ORF">F0562_024148</name>
</gene>
<dbReference type="EMBL" id="CM018036">
    <property type="protein sequence ID" value="KAA8540289.1"/>
    <property type="molecule type" value="Genomic_DNA"/>
</dbReference>
<dbReference type="EC" id="2.7.11.1" evidence="1"/>
<dbReference type="PANTHER" id="PTHR47989">
    <property type="entry name" value="OS01G0750732 PROTEIN"/>
    <property type="match status" value="1"/>
</dbReference>
<evidence type="ECO:0000256" key="1">
    <source>
        <dbReference type="ARBA" id="ARBA00012513"/>
    </source>
</evidence>
<evidence type="ECO:0000256" key="6">
    <source>
        <dbReference type="ARBA" id="ARBA00022840"/>
    </source>
</evidence>
<comment type="catalytic activity">
    <reaction evidence="8">
        <text>L-seryl-[protein] + ATP = O-phospho-L-seryl-[protein] + ADP + H(+)</text>
        <dbReference type="Rhea" id="RHEA:17989"/>
        <dbReference type="Rhea" id="RHEA-COMP:9863"/>
        <dbReference type="Rhea" id="RHEA-COMP:11604"/>
        <dbReference type="ChEBI" id="CHEBI:15378"/>
        <dbReference type="ChEBI" id="CHEBI:29999"/>
        <dbReference type="ChEBI" id="CHEBI:30616"/>
        <dbReference type="ChEBI" id="CHEBI:83421"/>
        <dbReference type="ChEBI" id="CHEBI:456216"/>
        <dbReference type="EC" id="2.7.11.1"/>
    </reaction>
</comment>
<keyword evidence="5" id="KW-0418">Kinase</keyword>
<protein>
    <recommendedName>
        <fullName evidence="1">non-specific serine/threonine protein kinase</fullName>
        <ecNumber evidence="1">2.7.11.1</ecNumber>
    </recommendedName>
</protein>
<evidence type="ECO:0000256" key="3">
    <source>
        <dbReference type="ARBA" id="ARBA00022679"/>
    </source>
</evidence>
<evidence type="ECO:0000256" key="5">
    <source>
        <dbReference type="ARBA" id="ARBA00022777"/>
    </source>
</evidence>
<keyword evidence="3" id="KW-0808">Transferase</keyword>
<dbReference type="GO" id="GO:0005524">
    <property type="term" value="F:ATP binding"/>
    <property type="evidence" value="ECO:0007669"/>
    <property type="project" value="UniProtKB-UniRule"/>
</dbReference>
<feature type="compositionally biased region" description="Low complexity" evidence="10">
    <location>
        <begin position="207"/>
        <end position="236"/>
    </location>
</feature>
<evidence type="ECO:0000256" key="8">
    <source>
        <dbReference type="ARBA" id="ARBA00048679"/>
    </source>
</evidence>
<dbReference type="InterPro" id="IPR017441">
    <property type="entry name" value="Protein_kinase_ATP_BS"/>
</dbReference>
<evidence type="ECO:0000256" key="7">
    <source>
        <dbReference type="ARBA" id="ARBA00047899"/>
    </source>
</evidence>
<evidence type="ECO:0000256" key="11">
    <source>
        <dbReference type="SAM" id="Phobius"/>
    </source>
</evidence>
<dbReference type="Pfam" id="PF00069">
    <property type="entry name" value="Pkinase"/>
    <property type="match status" value="1"/>
</dbReference>
<evidence type="ECO:0000313" key="13">
    <source>
        <dbReference type="EMBL" id="KAA8540289.1"/>
    </source>
</evidence>
<dbReference type="Gene3D" id="3.30.200.20">
    <property type="entry name" value="Phosphorylase Kinase, domain 1"/>
    <property type="match status" value="1"/>
</dbReference>
<keyword evidence="6 9" id="KW-0067">ATP-binding</keyword>